<dbReference type="GO" id="GO:0016627">
    <property type="term" value="F:oxidoreductase activity, acting on the CH-CH group of donors"/>
    <property type="evidence" value="ECO:0007669"/>
    <property type="project" value="TreeGrafter"/>
</dbReference>
<dbReference type="PANTHER" id="PTHR35176">
    <property type="entry name" value="HEME OXYGENASE HI_0854-RELATED"/>
    <property type="match status" value="1"/>
</dbReference>
<dbReference type="InterPro" id="IPR052019">
    <property type="entry name" value="F420H2_bilvrd_red/Heme_oxyg"/>
</dbReference>
<reference evidence="3 4" key="1">
    <citation type="submission" date="2019-12" db="EMBL/GenBank/DDBJ databases">
        <title>Novel species isolated from a subtropical stream in China.</title>
        <authorList>
            <person name="Lu H."/>
        </authorList>
    </citation>
    <scope>NUCLEOTIDE SEQUENCE [LARGE SCALE GENOMIC DNA]</scope>
    <source>
        <strain evidence="3 4">DS3</strain>
    </source>
</reference>
<feature type="domain" description="Pyridoxamine 5'-phosphate oxidase N-terminal" evidence="2">
    <location>
        <begin position="11"/>
        <end position="110"/>
    </location>
</feature>
<dbReference type="EMBL" id="WWCJ01000013">
    <property type="protein sequence ID" value="MYN04046.1"/>
    <property type="molecule type" value="Genomic_DNA"/>
</dbReference>
<comment type="caution">
    <text evidence="3">The sequence shown here is derived from an EMBL/GenBank/DDBJ whole genome shotgun (WGS) entry which is preliminary data.</text>
</comment>
<dbReference type="InterPro" id="IPR012349">
    <property type="entry name" value="Split_barrel_FMN-bd"/>
</dbReference>
<keyword evidence="4" id="KW-1185">Reference proteome</keyword>
<name>A0A6N9HL13_9BURK</name>
<organism evidence="3 4">
    <name type="scientific">Pseudoduganella guangdongensis</name>
    <dbReference type="NCBI Taxonomy" id="2692179"/>
    <lineage>
        <taxon>Bacteria</taxon>
        <taxon>Pseudomonadati</taxon>
        <taxon>Pseudomonadota</taxon>
        <taxon>Betaproteobacteria</taxon>
        <taxon>Burkholderiales</taxon>
        <taxon>Oxalobacteraceae</taxon>
        <taxon>Telluria group</taxon>
        <taxon>Pseudoduganella</taxon>
    </lineage>
</organism>
<evidence type="ECO:0000259" key="2">
    <source>
        <dbReference type="Pfam" id="PF01243"/>
    </source>
</evidence>
<dbReference type="RefSeq" id="WP_161027013.1">
    <property type="nucleotide sequence ID" value="NZ_WWCJ01000013.1"/>
</dbReference>
<dbReference type="Gene3D" id="2.30.110.10">
    <property type="entry name" value="Electron Transport, Fmn-binding Protein, Chain A"/>
    <property type="match status" value="1"/>
</dbReference>
<proteinExistence type="predicted"/>
<dbReference type="PANTHER" id="PTHR35176:SF6">
    <property type="entry name" value="HEME OXYGENASE HI_0854-RELATED"/>
    <property type="match status" value="1"/>
</dbReference>
<dbReference type="AlphaFoldDB" id="A0A6N9HL13"/>
<dbReference type="GO" id="GO:0070967">
    <property type="term" value="F:coenzyme F420 binding"/>
    <property type="evidence" value="ECO:0007669"/>
    <property type="project" value="TreeGrafter"/>
</dbReference>
<evidence type="ECO:0000313" key="4">
    <source>
        <dbReference type="Proteomes" id="UP000448575"/>
    </source>
</evidence>
<evidence type="ECO:0000313" key="3">
    <source>
        <dbReference type="EMBL" id="MYN04046.1"/>
    </source>
</evidence>
<dbReference type="Proteomes" id="UP000448575">
    <property type="component" value="Unassembled WGS sequence"/>
</dbReference>
<dbReference type="Pfam" id="PF01243">
    <property type="entry name" value="PNPOx_N"/>
    <property type="match status" value="1"/>
</dbReference>
<sequence>MEQLNASARQRVLEIMHGARDMTLATIRPDGYPQATTVSYVHDGLAIYAVIGLGSQKADNIQHNNKVSGTINLPYDRWSEIRGLSFSGTADFVRGQDRLEEIGQKILQKFPEAKEFAAQGSNMPWEGLLFLHIDLEVISLLDYGVGFGHTELYRSN</sequence>
<protein>
    <submittedName>
        <fullName evidence="3">Pyridoxamine 5'-phosphate oxidase family protein</fullName>
    </submittedName>
</protein>
<keyword evidence="1" id="KW-0560">Oxidoreductase</keyword>
<dbReference type="SUPFAM" id="SSF50475">
    <property type="entry name" value="FMN-binding split barrel"/>
    <property type="match status" value="1"/>
</dbReference>
<dbReference type="InterPro" id="IPR011576">
    <property type="entry name" value="Pyridox_Oxase_N"/>
</dbReference>
<dbReference type="GO" id="GO:0005829">
    <property type="term" value="C:cytosol"/>
    <property type="evidence" value="ECO:0007669"/>
    <property type="project" value="TreeGrafter"/>
</dbReference>
<gene>
    <name evidence="3" type="ORF">GTP41_18300</name>
</gene>
<evidence type="ECO:0000256" key="1">
    <source>
        <dbReference type="ARBA" id="ARBA00023002"/>
    </source>
</evidence>
<accession>A0A6N9HL13</accession>